<comment type="subcellular location">
    <subcellularLocation>
        <location evidence="2">Mitochondrion</location>
    </subcellularLocation>
    <subcellularLocation>
        <location evidence="1">Nucleus</location>
    </subcellularLocation>
</comment>
<dbReference type="SUPFAM" id="SSF47938">
    <property type="entry name" value="Functional domain of the splicing factor Prp18"/>
    <property type="match status" value="1"/>
</dbReference>
<dbReference type="InterPro" id="IPR012678">
    <property type="entry name" value="Ribosomal_uL23/eL15/eS24_sf"/>
</dbReference>
<protein>
    <recommendedName>
        <fullName evidence="15">Large ribosomal subunit protein uL23m</fullName>
    </recommendedName>
    <alternativeName>
        <fullName evidence="16">39S ribosomal protein L23, mitochondrial</fullName>
    </alternativeName>
    <alternativeName>
        <fullName evidence="13">PRP18 homolog</fullName>
    </alternativeName>
    <alternativeName>
        <fullName evidence="5">Pre-mRNA-splicing factor 18</fullName>
    </alternativeName>
</protein>
<evidence type="ECO:0000256" key="5">
    <source>
        <dbReference type="ARBA" id="ARBA00018242"/>
    </source>
</evidence>
<keyword evidence="6" id="KW-0507">mRNA processing</keyword>
<dbReference type="Proteomes" id="UP000678499">
    <property type="component" value="Unassembled WGS sequence"/>
</dbReference>
<dbReference type="PANTHER" id="PTHR13007">
    <property type="entry name" value="PRE-MRNA SPLICING FACTOR-RELATED"/>
    <property type="match status" value="1"/>
</dbReference>
<keyword evidence="10" id="KW-0508">mRNA splicing</keyword>
<feature type="domain" description="Pre-mRNA processing factor 4 (PRP4)-like" evidence="18">
    <location>
        <begin position="69"/>
        <end position="119"/>
    </location>
</feature>
<dbReference type="SUPFAM" id="SSF158230">
    <property type="entry name" value="PRP4-like"/>
    <property type="match status" value="1"/>
</dbReference>
<evidence type="ECO:0000256" key="15">
    <source>
        <dbReference type="ARBA" id="ARBA00039977"/>
    </source>
</evidence>
<evidence type="ECO:0000259" key="18">
    <source>
        <dbReference type="SMART" id="SM00500"/>
    </source>
</evidence>
<dbReference type="SUPFAM" id="SSF54189">
    <property type="entry name" value="Ribosomal proteins S24e, L23 and L15e"/>
    <property type="match status" value="1"/>
</dbReference>
<keyword evidence="11" id="KW-0539">Nucleus</keyword>
<evidence type="ECO:0000256" key="11">
    <source>
        <dbReference type="ARBA" id="ARBA00023242"/>
    </source>
</evidence>
<dbReference type="SMART" id="SM00500">
    <property type="entry name" value="SFM"/>
    <property type="match status" value="1"/>
</dbReference>
<dbReference type="GO" id="GO:0006412">
    <property type="term" value="P:translation"/>
    <property type="evidence" value="ECO:0007669"/>
    <property type="project" value="InterPro"/>
</dbReference>
<evidence type="ECO:0000256" key="13">
    <source>
        <dbReference type="ARBA" id="ARBA00031388"/>
    </source>
</evidence>
<evidence type="ECO:0000256" key="10">
    <source>
        <dbReference type="ARBA" id="ARBA00023187"/>
    </source>
</evidence>
<dbReference type="GO" id="GO:0005840">
    <property type="term" value="C:ribosome"/>
    <property type="evidence" value="ECO:0007669"/>
    <property type="project" value="UniProtKB-KW"/>
</dbReference>
<dbReference type="Pfam" id="PF08799">
    <property type="entry name" value="PRP4"/>
    <property type="match status" value="1"/>
</dbReference>
<evidence type="ECO:0000256" key="1">
    <source>
        <dbReference type="ARBA" id="ARBA00004123"/>
    </source>
</evidence>
<organism evidence="19">
    <name type="scientific">Notodromas monacha</name>
    <dbReference type="NCBI Taxonomy" id="399045"/>
    <lineage>
        <taxon>Eukaryota</taxon>
        <taxon>Metazoa</taxon>
        <taxon>Ecdysozoa</taxon>
        <taxon>Arthropoda</taxon>
        <taxon>Crustacea</taxon>
        <taxon>Oligostraca</taxon>
        <taxon>Ostracoda</taxon>
        <taxon>Podocopa</taxon>
        <taxon>Podocopida</taxon>
        <taxon>Cypridocopina</taxon>
        <taxon>Cypridoidea</taxon>
        <taxon>Cyprididae</taxon>
        <taxon>Notodromas</taxon>
    </lineage>
</organism>
<keyword evidence="8" id="KW-0689">Ribosomal protein</keyword>
<evidence type="ECO:0000256" key="14">
    <source>
        <dbReference type="ARBA" id="ARBA00038782"/>
    </source>
</evidence>
<evidence type="ECO:0000313" key="20">
    <source>
        <dbReference type="Proteomes" id="UP000678499"/>
    </source>
</evidence>
<dbReference type="Pfam" id="PF02840">
    <property type="entry name" value="Prp18"/>
    <property type="match status" value="1"/>
</dbReference>
<feature type="compositionally biased region" description="Basic and acidic residues" evidence="17">
    <location>
        <begin position="31"/>
        <end position="53"/>
    </location>
</feature>
<dbReference type="InterPro" id="IPR013025">
    <property type="entry name" value="Ribosomal_uL23-like"/>
</dbReference>
<dbReference type="Pfam" id="PF00276">
    <property type="entry name" value="Ribosomal_L23"/>
    <property type="match status" value="1"/>
</dbReference>
<dbReference type="GO" id="GO:0005682">
    <property type="term" value="C:U5 snRNP"/>
    <property type="evidence" value="ECO:0007669"/>
    <property type="project" value="TreeGrafter"/>
</dbReference>
<evidence type="ECO:0000256" key="8">
    <source>
        <dbReference type="ARBA" id="ARBA00022980"/>
    </source>
</evidence>
<evidence type="ECO:0000256" key="9">
    <source>
        <dbReference type="ARBA" id="ARBA00023128"/>
    </source>
</evidence>
<evidence type="ECO:0000256" key="3">
    <source>
        <dbReference type="ARBA" id="ARBA00006700"/>
    </source>
</evidence>
<dbReference type="Gene3D" id="3.30.70.330">
    <property type="match status" value="1"/>
</dbReference>
<evidence type="ECO:0000256" key="6">
    <source>
        <dbReference type="ARBA" id="ARBA00022664"/>
    </source>
</evidence>
<reference evidence="19" key="1">
    <citation type="submission" date="2020-11" db="EMBL/GenBank/DDBJ databases">
        <authorList>
            <person name="Tran Van P."/>
        </authorList>
    </citation>
    <scope>NUCLEOTIDE SEQUENCE</scope>
</reference>
<dbReference type="AlphaFoldDB" id="A0A7R9GDN3"/>
<evidence type="ECO:0000256" key="2">
    <source>
        <dbReference type="ARBA" id="ARBA00004173"/>
    </source>
</evidence>
<evidence type="ECO:0000256" key="12">
    <source>
        <dbReference type="ARBA" id="ARBA00023274"/>
    </source>
</evidence>
<proteinExistence type="inferred from homology"/>
<dbReference type="PANTHER" id="PTHR13007:SF19">
    <property type="entry name" value="PRE-MRNA-SPLICING FACTOR 18"/>
    <property type="match status" value="1"/>
</dbReference>
<gene>
    <name evidence="19" type="ORF">NMOB1V02_LOCUS6423</name>
</gene>
<dbReference type="InterPro" id="IPR036285">
    <property type="entry name" value="PRP4-like_sf"/>
</dbReference>
<comment type="subunit">
    <text evidence="14">Component of the mitochondrial ribosome large subunit (39S) which comprises a 16S rRNA and about 50 distinct proteins.</text>
</comment>
<dbReference type="InterPro" id="IPR014906">
    <property type="entry name" value="PRP4-like"/>
</dbReference>
<evidence type="ECO:0000256" key="4">
    <source>
        <dbReference type="ARBA" id="ARBA00008137"/>
    </source>
</evidence>
<dbReference type="GO" id="GO:0046540">
    <property type="term" value="C:U4/U6 x U5 tri-snRNP complex"/>
    <property type="evidence" value="ECO:0007669"/>
    <property type="project" value="TreeGrafter"/>
</dbReference>
<dbReference type="EMBL" id="OA883373">
    <property type="protein sequence ID" value="CAD7278726.1"/>
    <property type="molecule type" value="Genomic_DNA"/>
</dbReference>
<dbReference type="Gene3D" id="4.10.280.110">
    <property type="entry name" value="Pre-mRNA processing factor 4 domain"/>
    <property type="match status" value="1"/>
</dbReference>
<dbReference type="OrthoDB" id="10261918at2759"/>
<evidence type="ECO:0000256" key="16">
    <source>
        <dbReference type="ARBA" id="ARBA00041375"/>
    </source>
</evidence>
<dbReference type="GO" id="GO:0000350">
    <property type="term" value="P:generation of catalytic spliceosome for second transesterification step"/>
    <property type="evidence" value="ECO:0007669"/>
    <property type="project" value="TreeGrafter"/>
</dbReference>
<dbReference type="EMBL" id="CAJPEX010001336">
    <property type="protein sequence ID" value="CAG0918878.1"/>
    <property type="molecule type" value="Genomic_DNA"/>
</dbReference>
<keyword evidence="12" id="KW-0687">Ribonucleoprotein</keyword>
<dbReference type="GO" id="GO:0005739">
    <property type="term" value="C:mitochondrion"/>
    <property type="evidence" value="ECO:0007669"/>
    <property type="project" value="UniProtKB-SubCell"/>
</dbReference>
<dbReference type="GO" id="GO:0071021">
    <property type="term" value="C:U2-type post-spliceosomal complex"/>
    <property type="evidence" value="ECO:0007669"/>
    <property type="project" value="TreeGrafter"/>
</dbReference>
<keyword evidence="20" id="KW-1185">Reference proteome</keyword>
<name>A0A7R9GDN3_9CRUS</name>
<dbReference type="FunFam" id="3.30.70.330:FF:000284">
    <property type="entry name" value="39S ribosomal protein L23, mitochondrial"/>
    <property type="match status" value="1"/>
</dbReference>
<comment type="similarity">
    <text evidence="3">Belongs to the universal ribosomal protein uL23 family.</text>
</comment>
<evidence type="ECO:0000313" key="19">
    <source>
        <dbReference type="EMBL" id="CAD7278726.1"/>
    </source>
</evidence>
<dbReference type="FunFam" id="1.20.940.10:FF:000002">
    <property type="entry name" value="Pre-mRNA processing factor 18"/>
    <property type="match status" value="1"/>
</dbReference>
<sequence>MDILKQEIMRKKRQLEEANVLSADRKYFKRGELHEHAAETSPDKSATREELRSNKTSAKGSVEEDFPILPRKEVVRRLRERSEPALLFGESHEVAFRRLRELEILMPEENKGFRNDFQAAMERVDQTYLEELVKNQGASDGTKNCPHDVHIVPAGSEGDDILTLDEIIEKSKEMAKGNNDYDSGIVLSYLKFLLRRWGDDLNSRSMAEKMSVKGKMASATYSQTQSYLKSLFRQLRKRKLPEDLLDSVVEIVLCLLERDYLKANDAYLQMAIGNAPWPIGVTMVGIHARTGREKIFSKNVAHVLNDETQRKYIQGLKRLMTKCQQFYPTVPSKSVDYPRYVKGNPQLRVFLPNFWMKLVKPEDPMPKNIVTFIVSTEMTRFDVKNYLTKIYKVPVANVALHNHIGKTRLIEKGFVVKDDDYKVAYVTLPKNEWFEFPDLFPEDVDKEEMKPLEDMKQHQKEMTDKRNKRWDRKTIPDWFSC</sequence>
<accession>A0A7R9GDN3</accession>
<evidence type="ECO:0000256" key="17">
    <source>
        <dbReference type="SAM" id="MobiDB-lite"/>
    </source>
</evidence>
<dbReference type="Gene3D" id="1.20.940.10">
    <property type="entry name" value="Functional domain of the splicing factor Prp18"/>
    <property type="match status" value="1"/>
</dbReference>
<keyword evidence="9" id="KW-0496">Mitochondrion</keyword>
<comment type="similarity">
    <text evidence="4">Belongs to the PRP18 family.</text>
</comment>
<evidence type="ECO:0000256" key="7">
    <source>
        <dbReference type="ARBA" id="ARBA00022728"/>
    </source>
</evidence>
<dbReference type="InterPro" id="IPR012677">
    <property type="entry name" value="Nucleotide-bd_a/b_plait_sf"/>
</dbReference>
<feature type="region of interest" description="Disordered" evidence="17">
    <location>
        <begin position="31"/>
        <end position="62"/>
    </location>
</feature>
<dbReference type="InterPro" id="IPR039979">
    <property type="entry name" value="PRPF18"/>
</dbReference>
<dbReference type="InterPro" id="IPR004098">
    <property type="entry name" value="Prp18"/>
</dbReference>
<dbReference type="GO" id="GO:0003735">
    <property type="term" value="F:structural constituent of ribosome"/>
    <property type="evidence" value="ECO:0007669"/>
    <property type="project" value="InterPro"/>
</dbReference>
<keyword evidence="7" id="KW-0747">Spliceosome</keyword>